<dbReference type="RefSeq" id="WP_006283703.1">
    <property type="nucleotide sequence ID" value="NZ_ADWO01000094.1"/>
</dbReference>
<dbReference type="PANTHER" id="PTHR30069:SF29">
    <property type="entry name" value="HEMOGLOBIN AND HEMOGLOBIN-HAPTOGLOBIN-BINDING PROTEIN 1-RELATED"/>
    <property type="match status" value="1"/>
</dbReference>
<dbReference type="Pfam" id="PF07715">
    <property type="entry name" value="Plug"/>
    <property type="match status" value="1"/>
</dbReference>
<evidence type="ECO:0000313" key="5">
    <source>
        <dbReference type="EMBL" id="EFI70911.1"/>
    </source>
</evidence>
<comment type="similarity">
    <text evidence="2">Belongs to the TonB-dependent receptor family.</text>
</comment>
<organism evidence="5 6">
    <name type="scientific">Segatella baroniae B14</name>
    <dbReference type="NCBI Taxonomy" id="752555"/>
    <lineage>
        <taxon>Bacteria</taxon>
        <taxon>Pseudomonadati</taxon>
        <taxon>Bacteroidota</taxon>
        <taxon>Bacteroidia</taxon>
        <taxon>Bacteroidales</taxon>
        <taxon>Prevotellaceae</taxon>
        <taxon>Segatella</taxon>
    </lineage>
</organism>
<dbReference type="Proteomes" id="UP000004524">
    <property type="component" value="Unassembled WGS sequence"/>
</dbReference>
<dbReference type="InterPro" id="IPR039426">
    <property type="entry name" value="TonB-dep_rcpt-like"/>
</dbReference>
<dbReference type="GO" id="GO:0015344">
    <property type="term" value="F:siderophore uptake transmembrane transporter activity"/>
    <property type="evidence" value="ECO:0007669"/>
    <property type="project" value="TreeGrafter"/>
</dbReference>
<dbReference type="GO" id="GO:0009279">
    <property type="term" value="C:cell outer membrane"/>
    <property type="evidence" value="ECO:0007669"/>
    <property type="project" value="UniProtKB-SubCell"/>
</dbReference>
<protein>
    <submittedName>
        <fullName evidence="5">Putative membrane protein</fullName>
    </submittedName>
</protein>
<dbReference type="InterPro" id="IPR012910">
    <property type="entry name" value="Plug_dom"/>
</dbReference>
<evidence type="ECO:0000256" key="3">
    <source>
        <dbReference type="SAM" id="SignalP"/>
    </source>
</evidence>
<dbReference type="InterPro" id="IPR037066">
    <property type="entry name" value="Plug_dom_sf"/>
</dbReference>
<keyword evidence="2" id="KW-0812">Transmembrane</keyword>
<feature type="chain" id="PRO_5003113302" evidence="3">
    <location>
        <begin position="22"/>
        <end position="303"/>
    </location>
</feature>
<dbReference type="Gene3D" id="2.170.130.10">
    <property type="entry name" value="TonB-dependent receptor, plug domain"/>
    <property type="match status" value="1"/>
</dbReference>
<comment type="subcellular location">
    <subcellularLocation>
        <location evidence="2">Cell outer membrane</location>
        <topology evidence="2">Multi-pass membrane protein</topology>
    </subcellularLocation>
</comment>
<gene>
    <name evidence="5" type="ORF">PBR_0320</name>
</gene>
<proteinExistence type="inferred from homology"/>
<keyword evidence="2" id="KW-0472">Membrane</keyword>
<evidence type="ECO:0000313" key="6">
    <source>
        <dbReference type="Proteomes" id="UP000004524"/>
    </source>
</evidence>
<evidence type="ECO:0000256" key="1">
    <source>
        <dbReference type="ARBA" id="ARBA00022729"/>
    </source>
</evidence>
<dbReference type="GO" id="GO:0044718">
    <property type="term" value="P:siderophore transmembrane transport"/>
    <property type="evidence" value="ECO:0007669"/>
    <property type="project" value="TreeGrafter"/>
</dbReference>
<keyword evidence="1 3" id="KW-0732">Signal</keyword>
<name>D8E094_9BACT</name>
<feature type="domain" description="TonB-dependent receptor plug" evidence="4">
    <location>
        <begin position="48"/>
        <end position="153"/>
    </location>
</feature>
<reference evidence="5 6" key="1">
    <citation type="journal article" date="2010" name="Microb. Ecol.">
        <title>Comparative genome analysis of Prevotella ruminicola and Prevotella bryantii: insights into their environmental niche.</title>
        <authorList>
            <consortium name="North American Consortium for Rumen Bacteria"/>
            <person name="Purushe J."/>
            <person name="Fouts D.E."/>
            <person name="Morrison M."/>
            <person name="White B.A."/>
            <person name="Mackie R.I."/>
            <person name="Coutinho P.M."/>
            <person name="Henrissat B."/>
            <person name="Nelson K.E."/>
        </authorList>
    </citation>
    <scope>NUCLEOTIDE SEQUENCE [LARGE SCALE GENOMIC DNA]</scope>
    <source>
        <strain evidence="5 6">B14</strain>
    </source>
</reference>
<evidence type="ECO:0000259" key="4">
    <source>
        <dbReference type="Pfam" id="PF07715"/>
    </source>
</evidence>
<dbReference type="EMBL" id="ADWO01000094">
    <property type="protein sequence ID" value="EFI70911.1"/>
    <property type="molecule type" value="Genomic_DNA"/>
</dbReference>
<feature type="signal peptide" evidence="3">
    <location>
        <begin position="1"/>
        <end position="21"/>
    </location>
</feature>
<keyword evidence="2" id="KW-1134">Transmembrane beta strand</keyword>
<keyword evidence="2" id="KW-0813">Transport</keyword>
<keyword evidence="6" id="KW-1185">Reference proteome</keyword>
<dbReference type="SUPFAM" id="SSF56935">
    <property type="entry name" value="Porins"/>
    <property type="match status" value="1"/>
</dbReference>
<dbReference type="PROSITE" id="PS52016">
    <property type="entry name" value="TONB_DEPENDENT_REC_3"/>
    <property type="match status" value="1"/>
</dbReference>
<dbReference type="AlphaFoldDB" id="D8E094"/>
<comment type="caution">
    <text evidence="5">The sequence shown here is derived from an EMBL/GenBank/DDBJ whole genome shotgun (WGS) entry which is preliminary data.</text>
</comment>
<keyword evidence="2" id="KW-0998">Cell outer membrane</keyword>
<sequence>MNKKNIYAISLLVSSVLPAVAQNDSVSSASRFVNQTIEVGANKNFTRKHSTAAVTVIENKDVNKRSAKNIGNSIIGQGGNGLVSLQNAGLYYAADPTFYVRGLQSLSTSNPLILVDGIERDITFIDPLEVESVAILKDAAATALYGYKGINGAIQVTTKRGKYNSKEIKVTYDHLFNYQIDRPKFIDAPTYASAMNEALANEGASAKYTGQEIEAFRNGTYSNLYPNVNWVDETFRHHGVTNKIGAEFTGGTNNFRYYTMVNLLSDKGFINNTKDDNGNNTHDKFVRGNLRINLDVDLTNTTK</sequence>
<dbReference type="PANTHER" id="PTHR30069">
    <property type="entry name" value="TONB-DEPENDENT OUTER MEMBRANE RECEPTOR"/>
    <property type="match status" value="1"/>
</dbReference>
<evidence type="ECO:0000256" key="2">
    <source>
        <dbReference type="PROSITE-ProRule" id="PRU01360"/>
    </source>
</evidence>
<feature type="non-terminal residue" evidence="5">
    <location>
        <position position="303"/>
    </location>
</feature>
<accession>D8E094</accession>